<evidence type="ECO:0000313" key="12">
    <source>
        <dbReference type="EMBL" id="KAB7663372.1"/>
    </source>
</evidence>
<dbReference type="Gene3D" id="3.30.565.10">
    <property type="entry name" value="Histidine kinase-like ATPase, C-terminal domain"/>
    <property type="match status" value="1"/>
</dbReference>
<evidence type="ECO:0000256" key="4">
    <source>
        <dbReference type="ARBA" id="ARBA00022741"/>
    </source>
</evidence>
<evidence type="ECO:0000256" key="6">
    <source>
        <dbReference type="ARBA" id="ARBA00022842"/>
    </source>
</evidence>
<dbReference type="FunFam" id="3.30.230.10:FF:000005">
    <property type="entry name" value="DNA gyrase subunit B"/>
    <property type="match status" value="1"/>
</dbReference>
<evidence type="ECO:0000256" key="1">
    <source>
        <dbReference type="ARBA" id="ARBA00000185"/>
    </source>
</evidence>
<dbReference type="AlphaFoldDB" id="A0A6I1ERY2"/>
<feature type="domain" description="Toprim" evidence="11">
    <location>
        <begin position="470"/>
        <end position="584"/>
    </location>
</feature>
<dbReference type="GO" id="GO:0006265">
    <property type="term" value="P:DNA topological change"/>
    <property type="evidence" value="ECO:0007669"/>
    <property type="project" value="UniProtKB-UniRule"/>
</dbReference>
<dbReference type="GO" id="GO:0003677">
    <property type="term" value="F:DNA binding"/>
    <property type="evidence" value="ECO:0007669"/>
    <property type="project" value="UniProtKB-KW"/>
</dbReference>
<keyword evidence="4 10" id="KW-0547">Nucleotide-binding</keyword>
<dbReference type="SUPFAM" id="SSF55874">
    <property type="entry name" value="ATPase domain of HSP90 chaperone/DNA topoisomerase II/histidine kinase"/>
    <property type="match status" value="1"/>
</dbReference>
<dbReference type="GO" id="GO:0005694">
    <property type="term" value="C:chromosome"/>
    <property type="evidence" value="ECO:0007669"/>
    <property type="project" value="InterPro"/>
</dbReference>
<keyword evidence="3 10" id="KW-0479">Metal-binding</keyword>
<keyword evidence="8" id="KW-0238">DNA-binding</keyword>
<gene>
    <name evidence="10" type="primary">gyrB</name>
    <name evidence="12" type="ORF">GBM95_00070</name>
</gene>
<dbReference type="InterPro" id="IPR002288">
    <property type="entry name" value="DNA_gyrase_B_C"/>
</dbReference>
<dbReference type="NCBIfam" id="NF004189">
    <property type="entry name" value="PRK05644.1"/>
    <property type="match status" value="1"/>
</dbReference>
<evidence type="ECO:0000256" key="3">
    <source>
        <dbReference type="ARBA" id="ARBA00022723"/>
    </source>
</evidence>
<evidence type="ECO:0000259" key="11">
    <source>
        <dbReference type="PROSITE" id="PS50880"/>
    </source>
</evidence>
<evidence type="ECO:0000256" key="9">
    <source>
        <dbReference type="ARBA" id="ARBA00023235"/>
    </source>
</evidence>
<evidence type="ECO:0000256" key="7">
    <source>
        <dbReference type="ARBA" id="ARBA00023029"/>
    </source>
</evidence>
<dbReference type="PRINTS" id="PR00418">
    <property type="entry name" value="TPI2FAMILY"/>
</dbReference>
<comment type="caution">
    <text evidence="12">The sequence shown here is derived from an EMBL/GenBank/DDBJ whole genome shotgun (WGS) entry which is preliminary data.</text>
</comment>
<dbReference type="GO" id="GO:0005737">
    <property type="term" value="C:cytoplasm"/>
    <property type="evidence" value="ECO:0007669"/>
    <property type="project" value="UniProtKB-SubCell"/>
</dbReference>
<dbReference type="CDD" id="cd00822">
    <property type="entry name" value="TopoII_Trans_DNA_gyrase"/>
    <property type="match status" value="1"/>
</dbReference>
<dbReference type="EMBL" id="WEHX01000001">
    <property type="protein sequence ID" value="KAB7663372.1"/>
    <property type="molecule type" value="Genomic_DNA"/>
</dbReference>
<dbReference type="InterPro" id="IPR034160">
    <property type="entry name" value="TOPRIM_GyrB"/>
</dbReference>
<comment type="catalytic activity">
    <reaction evidence="1 10">
        <text>ATP-dependent breakage, passage and rejoining of double-stranded DNA.</text>
        <dbReference type="EC" id="5.6.2.2"/>
    </reaction>
</comment>
<dbReference type="GO" id="GO:0003918">
    <property type="term" value="F:DNA topoisomerase type II (double strand cut, ATP-hydrolyzing) activity"/>
    <property type="evidence" value="ECO:0007669"/>
    <property type="project" value="UniProtKB-UniRule"/>
</dbReference>
<dbReference type="NCBIfam" id="NF011501">
    <property type="entry name" value="PRK14939.1"/>
    <property type="match status" value="1"/>
</dbReference>
<dbReference type="CDD" id="cd16928">
    <property type="entry name" value="HATPase_GyrB-like"/>
    <property type="match status" value="1"/>
</dbReference>
<feature type="binding site" evidence="10">
    <location>
        <position position="549"/>
    </location>
    <ligand>
        <name>Mg(2+)</name>
        <dbReference type="ChEBI" id="CHEBI:18420"/>
        <label>1</label>
        <note>catalytic</note>
    </ligand>
</feature>
<evidence type="ECO:0000256" key="5">
    <source>
        <dbReference type="ARBA" id="ARBA00022840"/>
    </source>
</evidence>
<dbReference type="SUPFAM" id="SSF54211">
    <property type="entry name" value="Ribosomal protein S5 domain 2-like"/>
    <property type="match status" value="1"/>
</dbReference>
<dbReference type="PRINTS" id="PR01159">
    <property type="entry name" value="DNAGYRASEB"/>
</dbReference>
<dbReference type="FunFam" id="3.40.50.670:FF:000001">
    <property type="entry name" value="DNA topoisomerase 2"/>
    <property type="match status" value="1"/>
</dbReference>
<sequence>MSEAENHMIEAPEALPQVQNLDEIHPDQNPSAYNESSIQILEGLEAVRKRPGMYIGDTADGSGLHHLVYEVVDNSIDEALAGFATHIEVTIHTDNSVSVVDDGRGIPSAIKWDDKHDPKRSAAEIALTELHAGGKFDNNGYKISGGLHGVGVSCVNALSSWLRLTVRRDGEARFLEFRKGLVQNRIVEQLPNPLTGKLENVSPMKLLGPTNRRGTEVHFLPDLTIFEKVTQFSYDTLLSRLRELSFLNSGVSITLKDLRTSHEAHLKTDKGLVAYVEYKNQSRTVLHPKIFHAKGTVLSSGTPVEVEIAMQWQDSYNESLTAYTNNIPQRDGGTHVTGLRAAMTRVLKNYIAKNELAKKAKVDPEGDDMREGLTCVLSVKVPQPKFSSQTKDKLVSSEVRPAVEDIVGRELELYLEQNPTDAKIICEKIITAARAREAARKARDLTRKTGVGGGLPGKLADCREKNPAYSELFLVEGDSAGGSAKQGRNSQNQAILPLRGKVLNVEKAAQDKLLDSEQIRMLTLALGTNIGKNFDISKLRYHRIIIMTDADVDGAHIRTLLLTLFYRQMPELLENGYVYIAQPPLYKVQKNSKDKGRFLKDEAEMSAYLTDLALKGAELYPNEEAVKANTPIRGSALESLVAEYLQAHAVISRLGNVLDTGVLLAIAAGTELSLENSFDAEESAKRLEREMRDPNVKVEAQWNEEEEKHVLKVHRMKHGNAKTTTVLPEFILSADYQKLRESSRMLQGVIGEGARVKRDKDEAPVKNFAEVVSWLMRQAEKGLIRQRYKGLGEMTPEQLRDTTMDPKVRRMLRVRVEDAANADAIFSMLMGDIVEPRRAFIESNALFGNIDT</sequence>
<dbReference type="Gene3D" id="3.30.230.10">
    <property type="match status" value="1"/>
</dbReference>
<dbReference type="GO" id="GO:0005524">
    <property type="term" value="F:ATP binding"/>
    <property type="evidence" value="ECO:0007669"/>
    <property type="project" value="UniProtKB-UniRule"/>
</dbReference>
<keyword evidence="9 10" id="KW-0413">Isomerase</keyword>
<evidence type="ECO:0000256" key="2">
    <source>
        <dbReference type="ARBA" id="ARBA00010708"/>
    </source>
</evidence>
<dbReference type="GO" id="GO:0006261">
    <property type="term" value="P:DNA-templated DNA replication"/>
    <property type="evidence" value="ECO:0007669"/>
    <property type="project" value="UniProtKB-UniRule"/>
</dbReference>
<dbReference type="Pfam" id="PF01751">
    <property type="entry name" value="Toprim"/>
    <property type="match status" value="1"/>
</dbReference>
<dbReference type="InterPro" id="IPR041423">
    <property type="entry name" value="GyrB_insert"/>
</dbReference>
<comment type="function">
    <text evidence="10">A type II topoisomerase that negatively supercoils closed circular double-stranded (ds) DNA in an ATP-dependent manner to modulate DNA topology and maintain chromosomes in an underwound state. Negative supercoiling favors strand separation, and DNA replication, transcription, recombination and repair, all of which involve strand separation. Also able to catalyze the interconversion of other topological isomers of dsDNA rings, including catenanes and knotted rings. Type II topoisomerases break and join 2 DNA strands simultaneously in an ATP-dependent manner.</text>
</comment>
<comment type="miscellaneous">
    <text evidence="10">Few gyrases are as efficient as E.coli at forming negative supercoils. Not all organisms have 2 type II topoisomerases; in organisms with a single type II topoisomerase this enzyme also has to decatenate newly replicated chromosomes.</text>
</comment>
<dbReference type="InterPro" id="IPR000565">
    <property type="entry name" value="Topo_IIA_B"/>
</dbReference>
<accession>A0A6I1ERY2</accession>
<dbReference type="InterPro" id="IPR001241">
    <property type="entry name" value="Topo_IIA"/>
</dbReference>
<dbReference type="Pfam" id="PF18053">
    <property type="entry name" value="GyrB_insert"/>
    <property type="match status" value="1"/>
</dbReference>
<dbReference type="InterPro" id="IPR006171">
    <property type="entry name" value="TOPRIM_dom"/>
</dbReference>
<dbReference type="Proteomes" id="UP000430564">
    <property type="component" value="Unassembled WGS sequence"/>
</dbReference>
<comment type="subcellular location">
    <subcellularLocation>
        <location evidence="10">Cytoplasm</location>
    </subcellularLocation>
</comment>
<dbReference type="SMART" id="SM00433">
    <property type="entry name" value="TOP2c"/>
    <property type="match status" value="1"/>
</dbReference>
<dbReference type="GO" id="GO:0046872">
    <property type="term" value="F:metal ion binding"/>
    <property type="evidence" value="ECO:0007669"/>
    <property type="project" value="UniProtKB-KW"/>
</dbReference>
<dbReference type="PANTHER" id="PTHR45866:SF1">
    <property type="entry name" value="DNA GYRASE SUBUNIT B, MITOCHONDRIAL"/>
    <property type="match status" value="1"/>
</dbReference>
<evidence type="ECO:0000256" key="8">
    <source>
        <dbReference type="ARBA" id="ARBA00023125"/>
    </source>
</evidence>
<feature type="site" description="Interaction with DNA" evidence="10">
    <location>
        <position position="501"/>
    </location>
</feature>
<dbReference type="Pfam" id="PF02518">
    <property type="entry name" value="HATPase_c"/>
    <property type="match status" value="1"/>
</dbReference>
<dbReference type="HAMAP" id="MF_01898">
    <property type="entry name" value="GyrB"/>
    <property type="match status" value="1"/>
</dbReference>
<dbReference type="InterPro" id="IPR011557">
    <property type="entry name" value="GyrB"/>
</dbReference>
<dbReference type="InterPro" id="IPR020568">
    <property type="entry name" value="Ribosomal_Su5_D2-typ_SF"/>
</dbReference>
<keyword evidence="6 10" id="KW-0460">Magnesium</keyword>
<dbReference type="EC" id="5.6.2.2" evidence="10"/>
<dbReference type="InterPro" id="IPR036890">
    <property type="entry name" value="HATPase_C_sf"/>
</dbReference>
<reference evidence="12 13" key="1">
    <citation type="submission" date="2019-10" db="EMBL/GenBank/DDBJ databases">
        <title>Genome diversity of Sutterella seckii.</title>
        <authorList>
            <person name="Chaplin A.V."/>
            <person name="Sokolova S.R."/>
            <person name="Mosin K.A."/>
            <person name="Ivanova E.L."/>
            <person name="Kochetkova T.O."/>
            <person name="Goltsov A.Y."/>
            <person name="Trofimov D.Y."/>
            <person name="Efimov B.A."/>
        </authorList>
    </citation>
    <scope>NUCLEOTIDE SEQUENCE [LARGE SCALE GENOMIC DNA]</scope>
    <source>
        <strain evidence="12 13">ASD393</strain>
    </source>
</reference>
<dbReference type="InterPro" id="IPR003594">
    <property type="entry name" value="HATPase_dom"/>
</dbReference>
<dbReference type="Gene3D" id="3.40.50.670">
    <property type="match status" value="2"/>
</dbReference>
<organism evidence="12 13">
    <name type="scientific">Sutterella seckii</name>
    <dbReference type="NCBI Taxonomy" id="1944635"/>
    <lineage>
        <taxon>Bacteria</taxon>
        <taxon>Pseudomonadati</taxon>
        <taxon>Pseudomonadota</taxon>
        <taxon>Betaproteobacteria</taxon>
        <taxon>Burkholderiales</taxon>
        <taxon>Sutterellaceae</taxon>
        <taxon>Sutterella</taxon>
    </lineage>
</organism>
<dbReference type="PROSITE" id="PS00177">
    <property type="entry name" value="TOPOISOMERASE_II"/>
    <property type="match status" value="1"/>
</dbReference>
<dbReference type="SUPFAM" id="SSF56719">
    <property type="entry name" value="Type II DNA topoisomerase"/>
    <property type="match status" value="1"/>
</dbReference>
<dbReference type="PROSITE" id="PS50880">
    <property type="entry name" value="TOPRIM"/>
    <property type="match status" value="1"/>
</dbReference>
<dbReference type="InterPro" id="IPR013760">
    <property type="entry name" value="Topo_IIA-like_dom_sf"/>
</dbReference>
<evidence type="ECO:0000313" key="13">
    <source>
        <dbReference type="Proteomes" id="UP000430564"/>
    </source>
</evidence>
<evidence type="ECO:0000256" key="10">
    <source>
        <dbReference type="HAMAP-Rule" id="MF_01898"/>
    </source>
</evidence>
<dbReference type="Pfam" id="PF00986">
    <property type="entry name" value="DNA_gyraseB_C"/>
    <property type="match status" value="1"/>
</dbReference>
<comment type="subunit">
    <text evidence="10">Heterotetramer, composed of two GyrA and two GyrB chains. In the heterotetramer, GyrA contains the active site tyrosine that forms a transient covalent intermediate with DNA, while GyrB binds cofactors and catalyzes ATP hydrolysis.</text>
</comment>
<feature type="binding site" evidence="10">
    <location>
        <position position="551"/>
    </location>
    <ligand>
        <name>Mg(2+)</name>
        <dbReference type="ChEBI" id="CHEBI:18420"/>
        <label>2</label>
    </ligand>
</feature>
<dbReference type="InterPro" id="IPR018522">
    <property type="entry name" value="TopoIIA_CS"/>
</dbReference>
<name>A0A6I1ERY2_9BURK</name>
<feature type="binding site" evidence="10">
    <location>
        <position position="476"/>
    </location>
    <ligand>
        <name>Mg(2+)</name>
        <dbReference type="ChEBI" id="CHEBI:18420"/>
        <label>1</label>
        <note>catalytic</note>
    </ligand>
</feature>
<keyword evidence="5 10" id="KW-0067">ATP-binding</keyword>
<keyword evidence="10" id="KW-0963">Cytoplasm</keyword>
<comment type="similarity">
    <text evidence="2 10">Belongs to the type II topoisomerase GyrB family.</text>
</comment>
<keyword evidence="7 10" id="KW-0799">Topoisomerase</keyword>
<feature type="site" description="Interaction with DNA" evidence="10">
    <location>
        <position position="504"/>
    </location>
</feature>
<dbReference type="InterPro" id="IPR014721">
    <property type="entry name" value="Ribsml_uS5_D2-typ_fold_subgr"/>
</dbReference>
<dbReference type="OrthoDB" id="9802808at2"/>
<dbReference type="CDD" id="cd03366">
    <property type="entry name" value="TOPRIM_TopoIIA_GyrB"/>
    <property type="match status" value="1"/>
</dbReference>
<comment type="cofactor">
    <cofactor evidence="10">
        <name>Mg(2+)</name>
        <dbReference type="ChEBI" id="CHEBI:18420"/>
    </cofactor>
    <cofactor evidence="10">
        <name>Mn(2+)</name>
        <dbReference type="ChEBI" id="CHEBI:29035"/>
    </cofactor>
    <cofactor evidence="10">
        <name>Ca(2+)</name>
        <dbReference type="ChEBI" id="CHEBI:29108"/>
    </cofactor>
    <text evidence="10">Binds two Mg(2+) per subunit. The magnesium ions form salt bridges with both the protein and the DNA. Can also accept other divalent metal cations, such as Mn(2+) or Ca(2+).</text>
</comment>
<dbReference type="InterPro" id="IPR013506">
    <property type="entry name" value="Topo_IIA_bsu_dom2"/>
</dbReference>
<dbReference type="SMART" id="SM00387">
    <property type="entry name" value="HATPase_c"/>
    <property type="match status" value="1"/>
</dbReference>
<dbReference type="PANTHER" id="PTHR45866">
    <property type="entry name" value="DNA GYRASE/TOPOISOMERASE SUBUNIT B"/>
    <property type="match status" value="1"/>
</dbReference>
<feature type="binding site" evidence="10">
    <location>
        <position position="549"/>
    </location>
    <ligand>
        <name>Mg(2+)</name>
        <dbReference type="ChEBI" id="CHEBI:18420"/>
        <label>2</label>
    </ligand>
</feature>
<dbReference type="InterPro" id="IPR013759">
    <property type="entry name" value="Topo_IIA_B_C"/>
</dbReference>
<dbReference type="Pfam" id="PF00204">
    <property type="entry name" value="DNA_gyraseB"/>
    <property type="match status" value="1"/>
</dbReference>
<protein>
    <recommendedName>
        <fullName evidence="10">DNA gyrase subunit B</fullName>
        <ecNumber evidence="10">5.6.2.2</ecNumber>
    </recommendedName>
</protein>
<proteinExistence type="inferred from homology"/>